<feature type="compositionally biased region" description="Low complexity" evidence="1">
    <location>
        <begin position="397"/>
        <end position="412"/>
    </location>
</feature>
<evidence type="ECO:0000313" key="2">
    <source>
        <dbReference type="EMBL" id="CAK9018720.1"/>
    </source>
</evidence>
<accession>A0ABP0JW78</accession>
<dbReference type="Proteomes" id="UP001642484">
    <property type="component" value="Unassembled WGS sequence"/>
</dbReference>
<feature type="region of interest" description="Disordered" evidence="1">
    <location>
        <begin position="334"/>
        <end position="422"/>
    </location>
</feature>
<feature type="compositionally biased region" description="Low complexity" evidence="1">
    <location>
        <begin position="543"/>
        <end position="571"/>
    </location>
</feature>
<feature type="compositionally biased region" description="Low complexity" evidence="1">
    <location>
        <begin position="366"/>
        <end position="390"/>
    </location>
</feature>
<gene>
    <name evidence="2" type="ORF">CCMP2556_LOCUS13389</name>
</gene>
<organism evidence="2 3">
    <name type="scientific">Durusdinium trenchii</name>
    <dbReference type="NCBI Taxonomy" id="1381693"/>
    <lineage>
        <taxon>Eukaryota</taxon>
        <taxon>Sar</taxon>
        <taxon>Alveolata</taxon>
        <taxon>Dinophyceae</taxon>
        <taxon>Suessiales</taxon>
        <taxon>Symbiodiniaceae</taxon>
        <taxon>Durusdinium</taxon>
    </lineage>
</organism>
<protein>
    <recommendedName>
        <fullName evidence="4">PPPDE domain-containing protein</fullName>
    </recommendedName>
</protein>
<feature type="region of interest" description="Disordered" evidence="1">
    <location>
        <begin position="464"/>
        <end position="618"/>
    </location>
</feature>
<reference evidence="2 3" key="1">
    <citation type="submission" date="2024-02" db="EMBL/GenBank/DDBJ databases">
        <authorList>
            <person name="Chen Y."/>
            <person name="Shah S."/>
            <person name="Dougan E. K."/>
            <person name="Thang M."/>
            <person name="Chan C."/>
        </authorList>
    </citation>
    <scope>NUCLEOTIDE SEQUENCE [LARGE SCALE GENOMIC DNA]</scope>
</reference>
<dbReference type="Gene3D" id="1.25.40.10">
    <property type="entry name" value="Tetratricopeptide repeat domain"/>
    <property type="match status" value="1"/>
</dbReference>
<dbReference type="InterPro" id="IPR011990">
    <property type="entry name" value="TPR-like_helical_dom_sf"/>
</dbReference>
<dbReference type="EMBL" id="CAXAMN010006669">
    <property type="protein sequence ID" value="CAK9018720.1"/>
    <property type="molecule type" value="Genomic_DNA"/>
</dbReference>
<evidence type="ECO:0008006" key="4">
    <source>
        <dbReference type="Google" id="ProtNLM"/>
    </source>
</evidence>
<evidence type="ECO:0000313" key="3">
    <source>
        <dbReference type="Proteomes" id="UP001642484"/>
    </source>
</evidence>
<name>A0ABP0JW78_9DINO</name>
<proteinExistence type="predicted"/>
<evidence type="ECO:0000256" key="1">
    <source>
        <dbReference type="SAM" id="MobiDB-lite"/>
    </source>
</evidence>
<comment type="caution">
    <text evidence="2">The sequence shown here is derived from an EMBL/GenBank/DDBJ whole genome shotgun (WGS) entry which is preliminary data.</text>
</comment>
<feature type="compositionally biased region" description="Basic and acidic residues" evidence="1">
    <location>
        <begin position="587"/>
        <end position="618"/>
    </location>
</feature>
<feature type="region of interest" description="Disordered" evidence="1">
    <location>
        <begin position="72"/>
        <end position="94"/>
    </location>
</feature>
<feature type="compositionally biased region" description="Basic and acidic residues" evidence="1">
    <location>
        <begin position="485"/>
        <end position="502"/>
    </location>
</feature>
<keyword evidence="3" id="KW-1185">Reference proteome</keyword>
<sequence length="995" mass="110064">MDMAEGPVAWDPSKGARRWALGGLGRQTFEPKRPSRGIQLDRDSALRRVWQLILDRDLGSSDGLLTHTEREFFSESVEEPRTAPPTPQKATPEKIEKEDPLIEVRCHGQSWALPRGIETEMAEMARNGWMARDGEGFEARDMKRPFLAALMHPEGAAQWSQLMQLLNTFSDHRPDLVVLNAALHGLAGRWRTLLELWRGARSRWSLRPDVVSYCAAVAAVRGEDAQVRRLCSEMQHDRITPDLAMDVAIAESLAAPPQLLGALSEVTAKAQGVLQTQAQRRSRGQWQAGTRFGGKGEVSWRMGWRCLVAWEAPIQKLQERKAWTDVGMRPGSFQPMGWRSQGPVLVSGLPQALPTRRPDVTGSFAGPGPAHAPPQALHAPHAPHAPVPEARPNFPHAQQPSGPAPQSASGPQLPQPAASPCVPGAPPMVVRLSSWVSTPRSLARDEPVCVAGPQVSNWSPPEMGMATWPAPAASIRSPRNTVSTPREESPVRHPTDPAERAALRAKLRILPSPKGRPEAEVPNRSVSPRSRKGGRPTVQRMQSPRSALRRSASSSGYSGVPSSYSASVPASQPQDTSQSVTAPASVLERELGAIQRKAAEREDPPARAGGGERRGERGGGCFEHVEDYIHWMSQPSRVVYVEWRKVRHESLAWKSRGLTSHSWLEVRLLDDRRLRMEIYADRGYTEQCFDPRAVSAPGAGTAGLRFFDPDSTIYDGRCAGETELRRALTAETLREEAKSLARRPYSLSEFNCHHFVLELWNSMVVDSLQSKHFPDRTKLGLLWGVEEMMGHWLQGASSLASVGAPTSGAAQRAPPTIPVRADVFLLETTGQMRLAEMPQSIETAGNSPTACWAARQLPGVEEAAMRVVELIRTFDILELNKRLELDLPKTTFSVFASFASTSSSSVGTSWEHCFVLLRGRELRLAVHSVGLGRQFLLLSGDALRNQEEHWQWRREEHRLSPTERAFQLQEPFRQALRRSAWHALPTAESDFKDLS</sequence>
<feature type="compositionally biased region" description="Polar residues" evidence="1">
    <location>
        <begin position="572"/>
        <end position="582"/>
    </location>
</feature>
<feature type="compositionally biased region" description="Basic and acidic residues" evidence="1">
    <location>
        <begin position="72"/>
        <end position="81"/>
    </location>
</feature>